<evidence type="ECO:0000313" key="2">
    <source>
        <dbReference type="EMBL" id="KAA1417028.1"/>
    </source>
</evidence>
<dbReference type="AlphaFoldDB" id="A0A5B1LA04"/>
<dbReference type="InterPro" id="IPR016181">
    <property type="entry name" value="Acyl_CoA_acyltransferase"/>
</dbReference>
<gene>
    <name evidence="2" type="ORF">F0U44_17790</name>
</gene>
<evidence type="ECO:0000259" key="1">
    <source>
        <dbReference type="PROSITE" id="PS51186"/>
    </source>
</evidence>
<accession>A0A5B1LA04</accession>
<dbReference type="EMBL" id="VUJV01000006">
    <property type="protein sequence ID" value="KAA1417028.1"/>
    <property type="molecule type" value="Genomic_DNA"/>
</dbReference>
<comment type="caution">
    <text evidence="2">The sequence shown here is derived from an EMBL/GenBank/DDBJ whole genome shotgun (WGS) entry which is preliminary data.</text>
</comment>
<sequence>MPSHLGSATPTLTCDRVVLRGFVAEDATARARLGQDAAIVRMFGSTPAWSGIRAMTEHQGQSWYRAVTSGSDDRTNWAIELDGRFVGSARLHHLSEEDRKARYAIGILDASLHGNGLGREVTQRILQHAFDDLHLHRVDLRVLAFNEPAIRCYRACGFVEEGRERESAYVDGKWHDDVIMGVLAHEHP</sequence>
<dbReference type="InterPro" id="IPR000182">
    <property type="entry name" value="GNAT_dom"/>
</dbReference>
<evidence type="ECO:0000313" key="3">
    <source>
        <dbReference type="Proteomes" id="UP000325003"/>
    </source>
</evidence>
<dbReference type="PANTHER" id="PTHR43415:SF3">
    <property type="entry name" value="GNAT-FAMILY ACETYLTRANSFERASE"/>
    <property type="match status" value="1"/>
</dbReference>
<dbReference type="SUPFAM" id="SSF55729">
    <property type="entry name" value="Acyl-CoA N-acyltransferases (Nat)"/>
    <property type="match status" value="1"/>
</dbReference>
<dbReference type="GO" id="GO:0016747">
    <property type="term" value="F:acyltransferase activity, transferring groups other than amino-acyl groups"/>
    <property type="evidence" value="ECO:0007669"/>
    <property type="project" value="InterPro"/>
</dbReference>
<dbReference type="Pfam" id="PF13302">
    <property type="entry name" value="Acetyltransf_3"/>
    <property type="match status" value="1"/>
</dbReference>
<dbReference type="Gene3D" id="3.40.630.30">
    <property type="match status" value="1"/>
</dbReference>
<keyword evidence="2" id="KW-0808">Transferase</keyword>
<feature type="domain" description="N-acetyltransferase" evidence="1">
    <location>
        <begin position="37"/>
        <end position="185"/>
    </location>
</feature>
<name>A0A5B1LA04_9ACTN</name>
<proteinExistence type="predicted"/>
<reference evidence="2 3" key="2">
    <citation type="submission" date="2019-09" db="EMBL/GenBank/DDBJ databases">
        <authorList>
            <person name="Jin C."/>
        </authorList>
    </citation>
    <scope>NUCLEOTIDE SEQUENCE [LARGE SCALE GENOMIC DNA]</scope>
    <source>
        <strain evidence="2 3">BN130099</strain>
    </source>
</reference>
<dbReference type="Proteomes" id="UP000325003">
    <property type="component" value="Unassembled WGS sequence"/>
</dbReference>
<dbReference type="RefSeq" id="WP_149729698.1">
    <property type="nucleotide sequence ID" value="NZ_VUJV01000006.1"/>
</dbReference>
<protein>
    <submittedName>
        <fullName evidence="2">GNAT family N-acetyltransferase</fullName>
    </submittedName>
</protein>
<reference evidence="2 3" key="1">
    <citation type="submission" date="2019-09" db="EMBL/GenBank/DDBJ databases">
        <title>Nocardioides panacisoli sp. nov., isolated from the soil of a ginseng field.</title>
        <authorList>
            <person name="Cho C."/>
        </authorList>
    </citation>
    <scope>NUCLEOTIDE SEQUENCE [LARGE SCALE GENOMIC DNA]</scope>
    <source>
        <strain evidence="2 3">BN130099</strain>
    </source>
</reference>
<dbReference type="PANTHER" id="PTHR43415">
    <property type="entry name" value="SPERMIDINE N(1)-ACETYLTRANSFERASE"/>
    <property type="match status" value="1"/>
</dbReference>
<organism evidence="2 3">
    <name type="scientific">Nocardioides humilatus</name>
    <dbReference type="NCBI Taxonomy" id="2607660"/>
    <lineage>
        <taxon>Bacteria</taxon>
        <taxon>Bacillati</taxon>
        <taxon>Actinomycetota</taxon>
        <taxon>Actinomycetes</taxon>
        <taxon>Propionibacteriales</taxon>
        <taxon>Nocardioidaceae</taxon>
        <taxon>Nocardioides</taxon>
    </lineage>
</organism>
<keyword evidence="3" id="KW-1185">Reference proteome</keyword>
<dbReference type="PROSITE" id="PS51186">
    <property type="entry name" value="GNAT"/>
    <property type="match status" value="1"/>
</dbReference>